<proteinExistence type="predicted"/>
<dbReference type="InterPro" id="IPR006917">
    <property type="entry name" value="SOUL_heme-bd"/>
</dbReference>
<evidence type="ECO:0000313" key="2">
    <source>
        <dbReference type="Proteomes" id="UP000246894"/>
    </source>
</evidence>
<dbReference type="Proteomes" id="UP000246894">
    <property type="component" value="Chromosome"/>
</dbReference>
<protein>
    <submittedName>
        <fullName evidence="1">SOUL heme-binding protein</fullName>
    </submittedName>
</protein>
<sequence>MTEEQPYTVLKNYDGFELRHYPDYVLVQVDVTGDFMRAGNVAFGPLVSYISGNNVVGKKIAMTAPVLQETRGEETHTVSFVLPAGMSIADVPLPSNARVSTKHVAAHDAAVLKFGGGWNGDRFQENGDILQKKVHEAGLTAVGNVYYARFDPPWKPWFLKRNEVLIALAPGQV</sequence>
<organism evidence="1 2">
    <name type="scientific">Aurantimicrobium photophilum</name>
    <dbReference type="NCBI Taxonomy" id="1987356"/>
    <lineage>
        <taxon>Bacteria</taxon>
        <taxon>Bacillati</taxon>
        <taxon>Actinomycetota</taxon>
        <taxon>Actinomycetes</taxon>
        <taxon>Micrococcales</taxon>
        <taxon>Microbacteriaceae</taxon>
        <taxon>Aurantimicrobium</taxon>
    </lineage>
</organism>
<dbReference type="PANTHER" id="PTHR11220">
    <property type="entry name" value="HEME-BINDING PROTEIN-RELATED"/>
    <property type="match status" value="1"/>
</dbReference>
<accession>A0A2Z3RZ55</accession>
<name>A0A2Z3RZ55_9MICO</name>
<dbReference type="PANTHER" id="PTHR11220:SF58">
    <property type="entry name" value="SOUL HEME-BINDING FAMILY PROTEIN"/>
    <property type="match status" value="1"/>
</dbReference>
<dbReference type="KEGG" id="aum:AURMO_01229"/>
<gene>
    <name evidence="1" type="ORF">AURMO_01229</name>
</gene>
<keyword evidence="2" id="KW-1185">Reference proteome</keyword>
<dbReference type="InterPro" id="IPR011256">
    <property type="entry name" value="Reg_factor_effector_dom_sf"/>
</dbReference>
<dbReference type="Pfam" id="PF04832">
    <property type="entry name" value="SOUL"/>
    <property type="match status" value="1"/>
</dbReference>
<dbReference type="OrthoDB" id="2156220at2"/>
<dbReference type="AlphaFoldDB" id="A0A2Z3RZ55"/>
<dbReference type="SUPFAM" id="SSF55136">
    <property type="entry name" value="Probable bacterial effector-binding domain"/>
    <property type="match status" value="1"/>
</dbReference>
<dbReference type="RefSeq" id="WP_110234042.1">
    <property type="nucleotide sequence ID" value="NZ_CP023994.1"/>
</dbReference>
<evidence type="ECO:0000313" key="1">
    <source>
        <dbReference type="EMBL" id="AWR21821.1"/>
    </source>
</evidence>
<dbReference type="EMBL" id="CP023994">
    <property type="protein sequence ID" value="AWR21821.1"/>
    <property type="molecule type" value="Genomic_DNA"/>
</dbReference>
<dbReference type="Gene3D" id="3.20.80.10">
    <property type="entry name" value="Regulatory factor, effector binding domain"/>
    <property type="match status" value="1"/>
</dbReference>
<reference evidence="1 2" key="1">
    <citation type="submission" date="2017-10" db="EMBL/GenBank/DDBJ databases">
        <title>Genome of an Actinobacterium that displays light-enhanced growth.</title>
        <authorList>
            <person name="Maresca J.A."/>
            <person name="Hempel P."/>
            <person name="Shevchenko O."/>
            <person name="Miller K.J."/>
            <person name="Hahn M.W."/>
        </authorList>
    </citation>
    <scope>NUCLEOTIDE SEQUENCE [LARGE SCALE GENOMIC DNA]</scope>
    <source>
        <strain evidence="1 2">MWH-Mo1</strain>
    </source>
</reference>